<name>A0A6C0D9D3_9ZZZZ</name>
<evidence type="ECO:0000313" key="1">
    <source>
        <dbReference type="EMBL" id="QHT12950.1"/>
    </source>
</evidence>
<accession>A0A6C0D9D3</accession>
<proteinExistence type="predicted"/>
<reference evidence="1" key="1">
    <citation type="journal article" date="2020" name="Nature">
        <title>Giant virus diversity and host interactions through global metagenomics.</title>
        <authorList>
            <person name="Schulz F."/>
            <person name="Roux S."/>
            <person name="Paez-Espino D."/>
            <person name="Jungbluth S."/>
            <person name="Walsh D.A."/>
            <person name="Denef V.J."/>
            <person name="McMahon K.D."/>
            <person name="Konstantinidis K.T."/>
            <person name="Eloe-Fadrosh E.A."/>
            <person name="Kyrpides N.C."/>
            <person name="Woyke T."/>
        </authorList>
    </citation>
    <scope>NUCLEOTIDE SEQUENCE</scope>
    <source>
        <strain evidence="1">GVMAG-M-3300023174-130</strain>
    </source>
</reference>
<organism evidence="1">
    <name type="scientific">viral metagenome</name>
    <dbReference type="NCBI Taxonomy" id="1070528"/>
    <lineage>
        <taxon>unclassified sequences</taxon>
        <taxon>metagenomes</taxon>
        <taxon>organismal metagenomes</taxon>
    </lineage>
</organism>
<dbReference type="EMBL" id="MN739553">
    <property type="protein sequence ID" value="QHT12950.1"/>
    <property type="molecule type" value="Genomic_DNA"/>
</dbReference>
<sequence length="197" mass="23990">MTELQLETRVENQDQNFRDDINDEERDCKIINIHRYKFTQVFMDELYEFSKIHQFDDRKLFKESWTIWVEESDSLIQNETERMKNLGYDGDVLDKMFKSARYYFRKKSSVKPEPKERRKYISVKRELLEEMDSHIISGINNKNKYKPSEGFDDFCQKNTETLKKEIETLIEKNIESTEIIAKIKKTYKNRYFMLTNK</sequence>
<protein>
    <submittedName>
        <fullName evidence="1">Uncharacterized protein</fullName>
    </submittedName>
</protein>
<dbReference type="AlphaFoldDB" id="A0A6C0D9D3"/>